<dbReference type="KEGG" id="eiv:EIN_135240"/>
<feature type="compositionally biased region" description="Polar residues" evidence="1">
    <location>
        <begin position="85"/>
        <end position="96"/>
    </location>
</feature>
<protein>
    <recommendedName>
        <fullName evidence="4">Rab-GAP TBC domain-containing protein</fullName>
    </recommendedName>
</protein>
<reference evidence="2 3" key="1">
    <citation type="submission" date="2012-10" db="EMBL/GenBank/DDBJ databases">
        <authorList>
            <person name="Zafar N."/>
            <person name="Inman J."/>
            <person name="Hall N."/>
            <person name="Lorenzi H."/>
            <person name="Caler E."/>
        </authorList>
    </citation>
    <scope>NUCLEOTIDE SEQUENCE [LARGE SCALE GENOMIC DNA]</scope>
    <source>
        <strain evidence="2 3">IP1</strain>
    </source>
</reference>
<proteinExistence type="predicted"/>
<organism evidence="2 3">
    <name type="scientific">Entamoeba invadens IP1</name>
    <dbReference type="NCBI Taxonomy" id="370355"/>
    <lineage>
        <taxon>Eukaryota</taxon>
        <taxon>Amoebozoa</taxon>
        <taxon>Evosea</taxon>
        <taxon>Archamoebae</taxon>
        <taxon>Mastigamoebida</taxon>
        <taxon>Entamoebidae</taxon>
        <taxon>Entamoeba</taxon>
    </lineage>
</organism>
<sequence>MCDASDFDKGELDDDFDWSLTGFKQTDSNKFINSKIVVTPTAKRPLDSSSTSTPSNSFQTSKSAPTNQEELGKKSDITDFDDGSDWNSFDTQQPTSVKGAPKVKPHFLSDLSDFDISESFNQSKSAPINQVDVSEDLDVQQVIQTKIGDIELLRKMVLMKGIPSDQNTLRAITWSVLLERLPSNAQVYMILLRSTLDQGNENTIEWELQEIKCNDQRREQTRRVCHCIQNVLEVMHKDVQHIPQIVDIFMEVYEELQAFCACTSFLMNMTNYFYDESCWQISLMRIITNIDFDLSLHIFQEISVLTNHYISFGSQKYSKEEMVILFDFLVATRPSYFIYIICAELLLSREELLRSKTPVSTLLRARPFPMRSLVKLAQVIILESKKESREYIDCL</sequence>
<gene>
    <name evidence="2" type="ORF">EIN_135240</name>
</gene>
<dbReference type="VEuPathDB" id="AmoebaDB:EIN_135240"/>
<evidence type="ECO:0000313" key="3">
    <source>
        <dbReference type="Proteomes" id="UP000014680"/>
    </source>
</evidence>
<dbReference type="GeneID" id="14884872"/>
<dbReference type="OrthoDB" id="28444at2759"/>
<evidence type="ECO:0000313" key="2">
    <source>
        <dbReference type="EMBL" id="ELP85940.1"/>
    </source>
</evidence>
<name>A0A0A1TXA0_ENTIV</name>
<keyword evidence="3" id="KW-1185">Reference proteome</keyword>
<dbReference type="EMBL" id="KB207027">
    <property type="protein sequence ID" value="ELP85940.1"/>
    <property type="molecule type" value="Genomic_DNA"/>
</dbReference>
<feature type="compositionally biased region" description="Low complexity" evidence="1">
    <location>
        <begin position="48"/>
        <end position="61"/>
    </location>
</feature>
<dbReference type="AlphaFoldDB" id="A0A0A1TXA0"/>
<feature type="region of interest" description="Disordered" evidence="1">
    <location>
        <begin position="42"/>
        <end position="103"/>
    </location>
</feature>
<accession>A0A0A1TXA0</accession>
<evidence type="ECO:0000256" key="1">
    <source>
        <dbReference type="SAM" id="MobiDB-lite"/>
    </source>
</evidence>
<evidence type="ECO:0008006" key="4">
    <source>
        <dbReference type="Google" id="ProtNLM"/>
    </source>
</evidence>
<dbReference type="RefSeq" id="XP_004185286.1">
    <property type="nucleotide sequence ID" value="XM_004185238.1"/>
</dbReference>
<dbReference type="Proteomes" id="UP000014680">
    <property type="component" value="Unassembled WGS sequence"/>
</dbReference>
<dbReference type="OMA" id="ENTIEWE"/>